<dbReference type="EMBL" id="FOIC01000030">
    <property type="protein sequence ID" value="SEU03637.1"/>
    <property type="molecule type" value="Genomic_DNA"/>
</dbReference>
<dbReference type="AlphaFoldDB" id="A0A1I0J3J5"/>
<proteinExistence type="predicted"/>
<name>A0A1I0J3J5_9EURY</name>
<protein>
    <submittedName>
        <fullName evidence="1">Uncharacterized protein</fullName>
    </submittedName>
</protein>
<keyword evidence="2" id="KW-1185">Reference proteome</keyword>
<organism evidence="1 2">
    <name type="scientific">Natrinema hispanicum</name>
    <dbReference type="NCBI Taxonomy" id="392421"/>
    <lineage>
        <taxon>Archaea</taxon>
        <taxon>Methanobacteriati</taxon>
        <taxon>Methanobacteriota</taxon>
        <taxon>Stenosarchaea group</taxon>
        <taxon>Halobacteria</taxon>
        <taxon>Halobacteriales</taxon>
        <taxon>Natrialbaceae</taxon>
        <taxon>Natrinema</taxon>
    </lineage>
</organism>
<reference evidence="2" key="1">
    <citation type="submission" date="2016-10" db="EMBL/GenBank/DDBJ databases">
        <authorList>
            <person name="Varghese N."/>
            <person name="Submissions S."/>
        </authorList>
    </citation>
    <scope>NUCLEOTIDE SEQUENCE [LARGE SCALE GENOMIC DNA]</scope>
    <source>
        <strain evidence="2">CDM_6</strain>
    </source>
</reference>
<dbReference type="Proteomes" id="UP000199320">
    <property type="component" value="Unassembled WGS sequence"/>
</dbReference>
<dbReference type="STRING" id="392421.SAMN04488694_1305"/>
<sequence>MREVDQSLERLYAALAVQAVYNNIKKGKHLI</sequence>
<evidence type="ECO:0000313" key="1">
    <source>
        <dbReference type="EMBL" id="SEU03637.1"/>
    </source>
</evidence>
<gene>
    <name evidence="1" type="ORF">SAMN04488694_1305</name>
</gene>
<accession>A0A1I0J3J5</accession>
<evidence type="ECO:0000313" key="2">
    <source>
        <dbReference type="Proteomes" id="UP000199320"/>
    </source>
</evidence>